<dbReference type="Proteomes" id="UP000044841">
    <property type="component" value="Unassembled WGS sequence"/>
</dbReference>
<dbReference type="PANTHER" id="PTHR28031:SF1">
    <property type="entry name" value="PROLINE-RICH PROTEIN HUA1"/>
    <property type="match status" value="1"/>
</dbReference>
<dbReference type="GO" id="GO:0005737">
    <property type="term" value="C:cytoplasm"/>
    <property type="evidence" value="ECO:0007669"/>
    <property type="project" value="TreeGrafter"/>
</dbReference>
<accession>A0A0K6FUJ3</accession>
<dbReference type="AlphaFoldDB" id="A0A0K6FUJ3"/>
<reference evidence="2 3" key="1">
    <citation type="submission" date="2015-07" db="EMBL/GenBank/DDBJ databases">
        <authorList>
            <person name="Noorani M."/>
        </authorList>
    </citation>
    <scope>NUCLEOTIDE SEQUENCE [LARGE SCALE GENOMIC DNA]</scope>
    <source>
        <strain evidence="2">BBA 69670</strain>
    </source>
</reference>
<feature type="compositionally biased region" description="Polar residues" evidence="1">
    <location>
        <begin position="220"/>
        <end position="240"/>
    </location>
</feature>
<proteinExistence type="predicted"/>
<sequence>MATSLHPHSSNPFRDANRTPTITPQATGTSTNSLNPFLHPAERISPQETGASQYFTPQPTGSLSPQPTGPFSTSTYTPIEAQTTGSHTRTSSSSRIESYTPPAGPPPSATPAPAQSTYAPPEGPPPQRSTYAPPPGPPPQPRAPSPTPTLNIEPPPPYTPAADVRHGEIPLETGPRRAYAPEWHPDGQTWRNEQVVGPSSPTPPAQRTETQWDSLAPTWTRPSASSPNLATGSQSWSSSYPGLGMGRQGSMARPPPRHPSQPVGGLSRANTTVGAGAGGSSRGGPGPPTSVPTPGRALLNNGKVLAYPAQYECNKCHLTGYVAYDPSNPCRECWSLFAQPYEGVLSFAPWDSPESVMTDEQNLQRPLPSSSSPSRPQQTPTLGPSRPLSHPQQSSYSRLGQPPGSLPPTGWSSSSGLRPSATISYGRPPPGAMVVRPGDPRIGGRVCWKCSGDGWQYKTMGLETKTCSACNGLGRLF</sequence>
<dbReference type="PANTHER" id="PTHR28031">
    <property type="entry name" value="PROLINE-RICH PROTEIN HUA1"/>
    <property type="match status" value="1"/>
</dbReference>
<protein>
    <submittedName>
        <fullName evidence="2">Uncharacterized protein</fullName>
    </submittedName>
</protein>
<feature type="compositionally biased region" description="Gly residues" evidence="1">
    <location>
        <begin position="275"/>
        <end position="284"/>
    </location>
</feature>
<feature type="compositionally biased region" description="Polar residues" evidence="1">
    <location>
        <begin position="410"/>
        <end position="423"/>
    </location>
</feature>
<feature type="compositionally biased region" description="Polar residues" evidence="1">
    <location>
        <begin position="46"/>
        <end position="82"/>
    </location>
</feature>
<name>A0A0K6FUJ3_9AGAM</name>
<keyword evidence="3" id="KW-1185">Reference proteome</keyword>
<gene>
    <name evidence="2" type="ORF">RSOLAG22IIIB_08783</name>
</gene>
<feature type="region of interest" description="Disordered" evidence="1">
    <location>
        <begin position="349"/>
        <end position="438"/>
    </location>
</feature>
<feature type="compositionally biased region" description="Low complexity" evidence="1">
    <location>
        <begin position="83"/>
        <end position="101"/>
    </location>
</feature>
<evidence type="ECO:0000256" key="1">
    <source>
        <dbReference type="SAM" id="MobiDB-lite"/>
    </source>
</evidence>
<feature type="compositionally biased region" description="Low complexity" evidence="1">
    <location>
        <begin position="111"/>
        <end position="120"/>
    </location>
</feature>
<dbReference type="InterPro" id="IPR038910">
    <property type="entry name" value="Hua1-like"/>
</dbReference>
<feature type="compositionally biased region" description="Pro residues" evidence="1">
    <location>
        <begin position="121"/>
        <end position="159"/>
    </location>
</feature>
<feature type="compositionally biased region" description="Polar residues" evidence="1">
    <location>
        <begin position="1"/>
        <end position="35"/>
    </location>
</feature>
<dbReference type="EMBL" id="CYGV01001024">
    <property type="protein sequence ID" value="CUA69940.1"/>
    <property type="molecule type" value="Genomic_DNA"/>
</dbReference>
<organism evidence="2 3">
    <name type="scientific">Rhizoctonia solani</name>
    <dbReference type="NCBI Taxonomy" id="456999"/>
    <lineage>
        <taxon>Eukaryota</taxon>
        <taxon>Fungi</taxon>
        <taxon>Dikarya</taxon>
        <taxon>Basidiomycota</taxon>
        <taxon>Agaricomycotina</taxon>
        <taxon>Agaricomycetes</taxon>
        <taxon>Cantharellales</taxon>
        <taxon>Ceratobasidiaceae</taxon>
        <taxon>Rhizoctonia</taxon>
    </lineage>
</organism>
<evidence type="ECO:0000313" key="2">
    <source>
        <dbReference type="EMBL" id="CUA69940.1"/>
    </source>
</evidence>
<feature type="compositionally biased region" description="Low complexity" evidence="1">
    <location>
        <begin position="363"/>
        <end position="382"/>
    </location>
</feature>
<evidence type="ECO:0000313" key="3">
    <source>
        <dbReference type="Proteomes" id="UP000044841"/>
    </source>
</evidence>
<feature type="region of interest" description="Disordered" evidence="1">
    <location>
        <begin position="1"/>
        <end position="297"/>
    </location>
</feature>